<feature type="region of interest" description="Disordered" evidence="5">
    <location>
        <begin position="365"/>
        <end position="386"/>
    </location>
</feature>
<dbReference type="SUPFAM" id="SSF57716">
    <property type="entry name" value="Glucocorticoid receptor-like (DNA-binding domain)"/>
    <property type="match status" value="1"/>
</dbReference>
<keyword evidence="1" id="KW-0479">Metal-binding</keyword>
<proteinExistence type="predicted"/>
<keyword evidence="8" id="KW-1185">Reference proteome</keyword>
<evidence type="ECO:0000256" key="1">
    <source>
        <dbReference type="ARBA" id="ARBA00022723"/>
    </source>
</evidence>
<organism evidence="7 8">
    <name type="scientific">Golovinomyces cichoracearum</name>
    <dbReference type="NCBI Taxonomy" id="62708"/>
    <lineage>
        <taxon>Eukaryota</taxon>
        <taxon>Fungi</taxon>
        <taxon>Dikarya</taxon>
        <taxon>Ascomycota</taxon>
        <taxon>Pezizomycotina</taxon>
        <taxon>Leotiomycetes</taxon>
        <taxon>Erysiphales</taxon>
        <taxon>Erysiphaceae</taxon>
        <taxon>Golovinomyces</taxon>
    </lineage>
</organism>
<name>A0A420I8B6_9PEZI</name>
<gene>
    <name evidence="7" type="ORF">GcM3_114005</name>
</gene>
<evidence type="ECO:0000259" key="6">
    <source>
        <dbReference type="PROSITE" id="PS50114"/>
    </source>
</evidence>
<dbReference type="EMBL" id="MCBQ01011476">
    <property type="protein sequence ID" value="RKF65953.1"/>
    <property type="molecule type" value="Genomic_DNA"/>
</dbReference>
<protein>
    <submittedName>
        <fullName evidence="7">Putative gata-type sexual development transcription factor</fullName>
    </submittedName>
</protein>
<dbReference type="SMART" id="SM00401">
    <property type="entry name" value="ZnF_GATA"/>
    <property type="match status" value="1"/>
</dbReference>
<dbReference type="Pfam" id="PF00320">
    <property type="entry name" value="GATA"/>
    <property type="match status" value="1"/>
</dbReference>
<dbReference type="PANTHER" id="PTHR45658">
    <property type="entry name" value="GATA TRANSCRIPTION FACTOR"/>
    <property type="match status" value="1"/>
</dbReference>
<evidence type="ECO:0000256" key="3">
    <source>
        <dbReference type="ARBA" id="ARBA00022833"/>
    </source>
</evidence>
<dbReference type="GO" id="GO:0043565">
    <property type="term" value="F:sequence-specific DNA binding"/>
    <property type="evidence" value="ECO:0007669"/>
    <property type="project" value="InterPro"/>
</dbReference>
<comment type="caution">
    <text evidence="7">The sequence shown here is derived from an EMBL/GenBank/DDBJ whole genome shotgun (WGS) entry which is preliminary data.</text>
</comment>
<keyword evidence="3" id="KW-0862">Zinc</keyword>
<evidence type="ECO:0000256" key="5">
    <source>
        <dbReference type="SAM" id="MobiDB-lite"/>
    </source>
</evidence>
<reference evidence="7 8" key="1">
    <citation type="journal article" date="2018" name="BMC Genomics">
        <title>Comparative genome analyses reveal sequence features reflecting distinct modes of host-adaptation between dicot and monocot powdery mildew.</title>
        <authorList>
            <person name="Wu Y."/>
            <person name="Ma X."/>
            <person name="Pan Z."/>
            <person name="Kale S.D."/>
            <person name="Song Y."/>
            <person name="King H."/>
            <person name="Zhang Q."/>
            <person name="Presley C."/>
            <person name="Deng X."/>
            <person name="Wei C.I."/>
            <person name="Xiao S."/>
        </authorList>
    </citation>
    <scope>NUCLEOTIDE SEQUENCE [LARGE SCALE GENOMIC DNA]</scope>
    <source>
        <strain evidence="7">UMSG3</strain>
    </source>
</reference>
<dbReference type="InterPro" id="IPR000679">
    <property type="entry name" value="Znf_GATA"/>
</dbReference>
<evidence type="ECO:0000256" key="2">
    <source>
        <dbReference type="ARBA" id="ARBA00022771"/>
    </source>
</evidence>
<accession>A0A420I8B6</accession>
<dbReference type="CDD" id="cd00202">
    <property type="entry name" value="ZnF_GATA"/>
    <property type="match status" value="1"/>
</dbReference>
<dbReference type="Gene3D" id="3.30.50.10">
    <property type="entry name" value="Erythroid Transcription Factor GATA-1, subunit A"/>
    <property type="match status" value="1"/>
</dbReference>
<evidence type="ECO:0000256" key="4">
    <source>
        <dbReference type="PROSITE-ProRule" id="PRU00094"/>
    </source>
</evidence>
<evidence type="ECO:0000313" key="8">
    <source>
        <dbReference type="Proteomes" id="UP000283383"/>
    </source>
</evidence>
<dbReference type="GO" id="GO:0008270">
    <property type="term" value="F:zinc ion binding"/>
    <property type="evidence" value="ECO:0007669"/>
    <property type="project" value="UniProtKB-KW"/>
</dbReference>
<dbReference type="STRING" id="62708.A0A420I8B6"/>
<feature type="compositionally biased region" description="Basic and acidic residues" evidence="5">
    <location>
        <begin position="258"/>
        <end position="270"/>
    </location>
</feature>
<feature type="region of interest" description="Disordered" evidence="5">
    <location>
        <begin position="108"/>
        <end position="142"/>
    </location>
</feature>
<feature type="region of interest" description="Disordered" evidence="5">
    <location>
        <begin position="459"/>
        <end position="482"/>
    </location>
</feature>
<feature type="region of interest" description="Disordered" evidence="5">
    <location>
        <begin position="208"/>
        <end position="270"/>
    </location>
</feature>
<sequence>MEAVNGHQRQSGIQSIINCDKADTICDFSYTSTKMAAAVAMKSFYSHPSEPPSRYEVASSGFVGRPSSLHGLISQTDTRWVCESQNNSVQNPSKPNRLSLPSIREALRPSTEYEPTVSTSLSSSHEKLGSRSQTPTVPRNYPPSEPVHFGQNVHQTPSQVIPQLNSYSWPLEPIKISIPETIKNSSAPTSVSGKTYNPRIEAARYDLESKGSDRPPSNHSHHSSNHSNFDPTRTVSITSSSCQNNSMLKPPKIPLLESQEHSESWKKIREEDKPDPALRFRGGIKRNLDVWDFENNLAEINISSSALQEWSAHYNAIAQDKKCSMSVLSERMPSIDSIKNIRKHQQKIYNCLEQLTRIINEVHQQNSRGTADQHAQDPGIRPGDKEEEPIASYVIEESKEHGNISEAKKRRGRAAPPGRCHSCNRAETPEWRRGPDGARTLCNACGLHYAKLTRKNTISKTYQSSSNTSIRPKSLDTSPRSL</sequence>
<dbReference type="Proteomes" id="UP000283383">
    <property type="component" value="Unassembled WGS sequence"/>
</dbReference>
<dbReference type="PROSITE" id="PS00344">
    <property type="entry name" value="GATA_ZN_FINGER_1"/>
    <property type="match status" value="1"/>
</dbReference>
<dbReference type="AlphaFoldDB" id="A0A420I8B6"/>
<dbReference type="GO" id="GO:0006355">
    <property type="term" value="P:regulation of DNA-templated transcription"/>
    <property type="evidence" value="ECO:0007669"/>
    <property type="project" value="InterPro"/>
</dbReference>
<dbReference type="InterPro" id="IPR013088">
    <property type="entry name" value="Znf_NHR/GATA"/>
</dbReference>
<keyword evidence="2 4" id="KW-0863">Zinc-finger</keyword>
<feature type="domain" description="GATA-type" evidence="6">
    <location>
        <begin position="419"/>
        <end position="449"/>
    </location>
</feature>
<evidence type="ECO:0000313" key="7">
    <source>
        <dbReference type="EMBL" id="RKF65953.1"/>
    </source>
</evidence>
<feature type="compositionally biased region" description="Polar residues" evidence="5">
    <location>
        <begin position="229"/>
        <end position="247"/>
    </location>
</feature>
<dbReference type="PROSITE" id="PS50114">
    <property type="entry name" value="GATA_ZN_FINGER_2"/>
    <property type="match status" value="1"/>
</dbReference>
<feature type="region of interest" description="Disordered" evidence="5">
    <location>
        <begin position="399"/>
        <end position="434"/>
    </location>
</feature>
<dbReference type="InterPro" id="IPR051140">
    <property type="entry name" value="GATA_TF"/>
</dbReference>